<sequence>MGAQGTDFHQMKSRKFQAHRDEEEGDEGQDEEQDGSHPLQSQRQEQQPRKIITDVFKKNLAAKNVLGYKESTSGVVIANGSYPTTTADTTTTGNKDKSSGLFATSSKSKVVIARGSWAIPSDKSSKNQKTV</sequence>
<gene>
    <name evidence="2" type="ORF">B0H65DRAFT_549339</name>
</gene>
<reference evidence="2" key="1">
    <citation type="journal article" date="2023" name="Mol. Phylogenet. Evol.">
        <title>Genome-scale phylogeny and comparative genomics of the fungal order Sordariales.</title>
        <authorList>
            <person name="Hensen N."/>
            <person name="Bonometti L."/>
            <person name="Westerberg I."/>
            <person name="Brannstrom I.O."/>
            <person name="Guillou S."/>
            <person name="Cros-Aarteil S."/>
            <person name="Calhoun S."/>
            <person name="Haridas S."/>
            <person name="Kuo A."/>
            <person name="Mondo S."/>
            <person name="Pangilinan J."/>
            <person name="Riley R."/>
            <person name="LaButti K."/>
            <person name="Andreopoulos B."/>
            <person name="Lipzen A."/>
            <person name="Chen C."/>
            <person name="Yan M."/>
            <person name="Daum C."/>
            <person name="Ng V."/>
            <person name="Clum A."/>
            <person name="Steindorff A."/>
            <person name="Ohm R.A."/>
            <person name="Martin F."/>
            <person name="Silar P."/>
            <person name="Natvig D.O."/>
            <person name="Lalanne C."/>
            <person name="Gautier V."/>
            <person name="Ament-Velasquez S.L."/>
            <person name="Kruys A."/>
            <person name="Hutchinson M.I."/>
            <person name="Powell A.J."/>
            <person name="Barry K."/>
            <person name="Miller A.N."/>
            <person name="Grigoriev I.V."/>
            <person name="Debuchy R."/>
            <person name="Gladieux P."/>
            <person name="Hiltunen Thoren M."/>
            <person name="Johannesson H."/>
        </authorList>
    </citation>
    <scope>NUCLEOTIDE SEQUENCE</scope>
    <source>
        <strain evidence="2">CBS 560.94</strain>
    </source>
</reference>
<organism evidence="2 3">
    <name type="scientific">Neurospora tetraspora</name>
    <dbReference type="NCBI Taxonomy" id="94610"/>
    <lineage>
        <taxon>Eukaryota</taxon>
        <taxon>Fungi</taxon>
        <taxon>Dikarya</taxon>
        <taxon>Ascomycota</taxon>
        <taxon>Pezizomycotina</taxon>
        <taxon>Sordariomycetes</taxon>
        <taxon>Sordariomycetidae</taxon>
        <taxon>Sordariales</taxon>
        <taxon>Sordariaceae</taxon>
        <taxon>Neurospora</taxon>
    </lineage>
</organism>
<dbReference type="Proteomes" id="UP001278500">
    <property type="component" value="Unassembled WGS sequence"/>
</dbReference>
<feature type="region of interest" description="Disordered" evidence="1">
    <location>
        <begin position="1"/>
        <end position="51"/>
    </location>
</feature>
<dbReference type="RefSeq" id="XP_062682273.1">
    <property type="nucleotide sequence ID" value="XM_062829654.1"/>
</dbReference>
<evidence type="ECO:0000313" key="3">
    <source>
        <dbReference type="Proteomes" id="UP001278500"/>
    </source>
</evidence>
<keyword evidence="3" id="KW-1185">Reference proteome</keyword>
<dbReference type="EMBL" id="JAUEPP010000004">
    <property type="protein sequence ID" value="KAK3345660.1"/>
    <property type="molecule type" value="Genomic_DNA"/>
</dbReference>
<dbReference type="AlphaFoldDB" id="A0AAE0JGF4"/>
<evidence type="ECO:0000256" key="1">
    <source>
        <dbReference type="SAM" id="MobiDB-lite"/>
    </source>
</evidence>
<name>A0AAE0JGF4_9PEZI</name>
<dbReference type="GeneID" id="87866808"/>
<comment type="caution">
    <text evidence="2">The sequence shown here is derived from an EMBL/GenBank/DDBJ whole genome shotgun (WGS) entry which is preliminary data.</text>
</comment>
<proteinExistence type="predicted"/>
<feature type="compositionally biased region" description="Acidic residues" evidence="1">
    <location>
        <begin position="23"/>
        <end position="33"/>
    </location>
</feature>
<reference evidence="2" key="2">
    <citation type="submission" date="2023-06" db="EMBL/GenBank/DDBJ databases">
        <authorList>
            <consortium name="Lawrence Berkeley National Laboratory"/>
            <person name="Haridas S."/>
            <person name="Hensen N."/>
            <person name="Bonometti L."/>
            <person name="Westerberg I."/>
            <person name="Brannstrom I.O."/>
            <person name="Guillou S."/>
            <person name="Cros-Aarteil S."/>
            <person name="Calhoun S."/>
            <person name="Kuo A."/>
            <person name="Mondo S."/>
            <person name="Pangilinan J."/>
            <person name="Riley R."/>
            <person name="Labutti K."/>
            <person name="Andreopoulos B."/>
            <person name="Lipzen A."/>
            <person name="Chen C."/>
            <person name="Yanf M."/>
            <person name="Daum C."/>
            <person name="Ng V."/>
            <person name="Clum A."/>
            <person name="Steindorff A."/>
            <person name="Ohm R."/>
            <person name="Martin F."/>
            <person name="Silar P."/>
            <person name="Natvig D."/>
            <person name="Lalanne C."/>
            <person name="Gautier V."/>
            <person name="Ament-Velasquez S.L."/>
            <person name="Kruys A."/>
            <person name="Hutchinson M.I."/>
            <person name="Powell A.J."/>
            <person name="Barry K."/>
            <person name="Miller A.N."/>
            <person name="Grigoriev I.V."/>
            <person name="Debuchy R."/>
            <person name="Gladieux P."/>
            <person name="Thoren M.H."/>
            <person name="Johannesson H."/>
        </authorList>
    </citation>
    <scope>NUCLEOTIDE SEQUENCE</scope>
    <source>
        <strain evidence="2">CBS 560.94</strain>
    </source>
</reference>
<protein>
    <submittedName>
        <fullName evidence="2">Uncharacterized protein</fullName>
    </submittedName>
</protein>
<evidence type="ECO:0000313" key="2">
    <source>
        <dbReference type="EMBL" id="KAK3345660.1"/>
    </source>
</evidence>
<accession>A0AAE0JGF4</accession>
<feature type="region of interest" description="Disordered" evidence="1">
    <location>
        <begin position="78"/>
        <end position="101"/>
    </location>
</feature>